<protein>
    <submittedName>
        <fullName evidence="7">Tryptophan-rich sensory protein</fullName>
    </submittedName>
</protein>
<sequence>MKKISMPIRAILFTLVIFLLGALSSFSVEWIRGVSIGEVYGTFRLPPFAPPRWLFGPAWGFLYILLGIYCANLNSVKKSRTMIYSFMYIQLILNIFWTVVFFSFANLFWASVMIVVMDILVFGLLLADHRRIRYILIPYLVWLLFASYLSIAVLLLN</sequence>
<evidence type="ECO:0000256" key="1">
    <source>
        <dbReference type="ARBA" id="ARBA00004141"/>
    </source>
</evidence>
<dbReference type="PANTHER" id="PTHR10057">
    <property type="entry name" value="PERIPHERAL-TYPE BENZODIAZEPINE RECEPTOR"/>
    <property type="match status" value="1"/>
</dbReference>
<dbReference type="InterPro" id="IPR038330">
    <property type="entry name" value="TspO/MBR-related_sf"/>
</dbReference>
<accession>A0AAE6IKA7</accession>
<feature type="transmembrane region" description="Helical" evidence="6">
    <location>
        <begin position="108"/>
        <end position="127"/>
    </location>
</feature>
<reference evidence="7 8" key="1">
    <citation type="submission" date="2019-06" db="EMBL/GenBank/DDBJ databases">
        <title>Genome analyses of bacteria isolated from kimchi.</title>
        <authorList>
            <person name="Lee S."/>
            <person name="Ahn S."/>
            <person name="Roh S."/>
        </authorList>
    </citation>
    <scope>NUCLEOTIDE SEQUENCE [LARGE SCALE GENOMIC DNA]</scope>
    <source>
        <strain evidence="7 8">CBA3620</strain>
    </source>
</reference>
<organism evidence="7 8">
    <name type="scientific">Leuconostoc carnosum</name>
    <dbReference type="NCBI Taxonomy" id="1252"/>
    <lineage>
        <taxon>Bacteria</taxon>
        <taxon>Bacillati</taxon>
        <taxon>Bacillota</taxon>
        <taxon>Bacilli</taxon>
        <taxon>Lactobacillales</taxon>
        <taxon>Lactobacillaceae</taxon>
        <taxon>Leuconostoc</taxon>
    </lineage>
</organism>
<dbReference type="GeneID" id="61187371"/>
<evidence type="ECO:0000256" key="6">
    <source>
        <dbReference type="SAM" id="Phobius"/>
    </source>
</evidence>
<dbReference type="OMA" id="WSWLFFG"/>
<keyword evidence="5 6" id="KW-0472">Membrane</keyword>
<dbReference type="RefSeq" id="WP_014974803.1">
    <property type="nucleotide sequence ID" value="NZ_CP042374.1"/>
</dbReference>
<evidence type="ECO:0000256" key="5">
    <source>
        <dbReference type="ARBA" id="ARBA00023136"/>
    </source>
</evidence>
<dbReference type="CDD" id="cd15904">
    <property type="entry name" value="TSPO_MBR"/>
    <property type="match status" value="1"/>
</dbReference>
<evidence type="ECO:0000256" key="3">
    <source>
        <dbReference type="ARBA" id="ARBA00022692"/>
    </source>
</evidence>
<feature type="transmembrane region" description="Helical" evidence="6">
    <location>
        <begin position="83"/>
        <end position="102"/>
    </location>
</feature>
<evidence type="ECO:0000313" key="8">
    <source>
        <dbReference type="Proteomes" id="UP000321332"/>
    </source>
</evidence>
<feature type="transmembrane region" description="Helical" evidence="6">
    <location>
        <begin position="134"/>
        <end position="156"/>
    </location>
</feature>
<dbReference type="PIRSF" id="PIRSF005859">
    <property type="entry name" value="PBR"/>
    <property type="match status" value="1"/>
</dbReference>
<name>A0AAE6IKA7_LEUCA</name>
<evidence type="ECO:0000256" key="2">
    <source>
        <dbReference type="ARBA" id="ARBA00007524"/>
    </source>
</evidence>
<evidence type="ECO:0000256" key="4">
    <source>
        <dbReference type="ARBA" id="ARBA00022989"/>
    </source>
</evidence>
<comment type="subcellular location">
    <subcellularLocation>
        <location evidence="1">Membrane</location>
        <topology evidence="1">Multi-pass membrane protein</topology>
    </subcellularLocation>
</comment>
<gene>
    <name evidence="7" type="ORF">FGL89_06385</name>
</gene>
<dbReference type="EMBL" id="CP042374">
    <property type="protein sequence ID" value="QEA33773.1"/>
    <property type="molecule type" value="Genomic_DNA"/>
</dbReference>
<dbReference type="Gene3D" id="1.20.1260.100">
    <property type="entry name" value="TspO/MBR protein"/>
    <property type="match status" value="1"/>
</dbReference>
<dbReference type="PANTHER" id="PTHR10057:SF0">
    <property type="entry name" value="TRANSLOCATOR PROTEIN"/>
    <property type="match status" value="1"/>
</dbReference>
<dbReference type="Pfam" id="PF03073">
    <property type="entry name" value="TspO_MBR"/>
    <property type="match status" value="1"/>
</dbReference>
<dbReference type="GO" id="GO:0033013">
    <property type="term" value="P:tetrapyrrole metabolic process"/>
    <property type="evidence" value="ECO:0007669"/>
    <property type="project" value="UniProtKB-ARBA"/>
</dbReference>
<comment type="similarity">
    <text evidence="2">Belongs to the TspO/BZRP family.</text>
</comment>
<keyword evidence="4 6" id="KW-1133">Transmembrane helix</keyword>
<dbReference type="GO" id="GO:0016020">
    <property type="term" value="C:membrane"/>
    <property type="evidence" value="ECO:0007669"/>
    <property type="project" value="UniProtKB-SubCell"/>
</dbReference>
<dbReference type="Proteomes" id="UP000321332">
    <property type="component" value="Chromosome"/>
</dbReference>
<feature type="transmembrane region" description="Helical" evidence="6">
    <location>
        <begin position="51"/>
        <end position="71"/>
    </location>
</feature>
<dbReference type="InterPro" id="IPR004307">
    <property type="entry name" value="TspO_MBR"/>
</dbReference>
<dbReference type="AlphaFoldDB" id="A0AAE6IKA7"/>
<keyword evidence="3 6" id="KW-0812">Transmembrane</keyword>
<evidence type="ECO:0000313" key="7">
    <source>
        <dbReference type="EMBL" id="QEA33773.1"/>
    </source>
</evidence>
<proteinExistence type="inferred from homology"/>